<feature type="region of interest" description="Disordered" evidence="1">
    <location>
        <begin position="188"/>
        <end position="336"/>
    </location>
</feature>
<evidence type="ECO:0000313" key="2">
    <source>
        <dbReference type="EMBL" id="KAK9794074.1"/>
    </source>
</evidence>
<feature type="compositionally biased region" description="Polar residues" evidence="1">
    <location>
        <begin position="191"/>
        <end position="206"/>
    </location>
</feature>
<dbReference type="InterPro" id="IPR029063">
    <property type="entry name" value="SAM-dependent_MTases_sf"/>
</dbReference>
<gene>
    <name evidence="2" type="ORF">WJX73_008395</name>
</gene>
<name>A0AAW1NVZ0_9CHLO</name>
<dbReference type="AlphaFoldDB" id="A0AAW1NVZ0"/>
<feature type="compositionally biased region" description="Low complexity" evidence="1">
    <location>
        <begin position="319"/>
        <end position="336"/>
    </location>
</feature>
<proteinExistence type="predicted"/>
<evidence type="ECO:0000313" key="3">
    <source>
        <dbReference type="Proteomes" id="UP001465755"/>
    </source>
</evidence>
<comment type="caution">
    <text evidence="2">The sequence shown here is derived from an EMBL/GenBank/DDBJ whole genome shotgun (WGS) entry which is preliminary data.</text>
</comment>
<keyword evidence="3" id="KW-1185">Reference proteome</keyword>
<dbReference type="Proteomes" id="UP001465755">
    <property type="component" value="Unassembled WGS sequence"/>
</dbReference>
<protein>
    <recommendedName>
        <fullName evidence="4">Trimethylguanosine synthase</fullName>
    </recommendedName>
</protein>
<organism evidence="2 3">
    <name type="scientific">Symbiochloris irregularis</name>
    <dbReference type="NCBI Taxonomy" id="706552"/>
    <lineage>
        <taxon>Eukaryota</taxon>
        <taxon>Viridiplantae</taxon>
        <taxon>Chlorophyta</taxon>
        <taxon>core chlorophytes</taxon>
        <taxon>Trebouxiophyceae</taxon>
        <taxon>Trebouxiales</taxon>
        <taxon>Trebouxiaceae</taxon>
        <taxon>Symbiochloris</taxon>
    </lineage>
</organism>
<dbReference type="EMBL" id="JALJOQ010000142">
    <property type="protein sequence ID" value="KAK9794074.1"/>
    <property type="molecule type" value="Genomic_DNA"/>
</dbReference>
<accession>A0AAW1NVZ0</accession>
<feature type="compositionally biased region" description="Basic and acidic residues" evidence="1">
    <location>
        <begin position="207"/>
        <end position="219"/>
    </location>
</feature>
<sequence length="336" mass="35840">MQWPPAGLTSTSWVKLTRIKDQHDRPLLVGRDDMIVARSSLQQTRMLQGGHTAGDALVRNSLSAMLEHIPFAVAFDDASDTEWLVGERYTELATDTSGNALEGKQRLVRMSSWLIKHFCDEGASVVSLFSGTGTDALAGLQLGRSVVAFDQSRLMHQVAWNRVKSLDGAHKNGKGRVAVGRGIKILGGRSSDVSGWTPSHSRPSASSDKEVSGSHKQGGDEAASSQSKKRKNASKPSAEGRHTHKPAASSPPLPSSGKRIADTTISHPSKKARRAAEPTAAASMALLTAQQKKDPGCVMSSDRADEEASTVRHKSQENVPPSETSSETESSSVSSL</sequence>
<dbReference type="SUPFAM" id="SSF53335">
    <property type="entry name" value="S-adenosyl-L-methionine-dependent methyltransferases"/>
    <property type="match status" value="1"/>
</dbReference>
<evidence type="ECO:0000256" key="1">
    <source>
        <dbReference type="SAM" id="MobiDB-lite"/>
    </source>
</evidence>
<reference evidence="2 3" key="1">
    <citation type="journal article" date="2024" name="Nat. Commun.">
        <title>Phylogenomics reveals the evolutionary origins of lichenization in chlorophyte algae.</title>
        <authorList>
            <person name="Puginier C."/>
            <person name="Libourel C."/>
            <person name="Otte J."/>
            <person name="Skaloud P."/>
            <person name="Haon M."/>
            <person name="Grisel S."/>
            <person name="Petersen M."/>
            <person name="Berrin J.G."/>
            <person name="Delaux P.M."/>
            <person name="Dal Grande F."/>
            <person name="Keller J."/>
        </authorList>
    </citation>
    <scope>NUCLEOTIDE SEQUENCE [LARGE SCALE GENOMIC DNA]</scope>
    <source>
        <strain evidence="2 3">SAG 2036</strain>
    </source>
</reference>
<dbReference type="Gene3D" id="3.40.50.150">
    <property type="entry name" value="Vaccinia Virus protein VP39"/>
    <property type="match status" value="1"/>
</dbReference>
<evidence type="ECO:0008006" key="4">
    <source>
        <dbReference type="Google" id="ProtNLM"/>
    </source>
</evidence>